<dbReference type="InterPro" id="IPR051317">
    <property type="entry name" value="Gfo/Idh/MocA_oxidoreduct"/>
</dbReference>
<feature type="domain" description="Gal80p-like C-terminal" evidence="2">
    <location>
        <begin position="203"/>
        <end position="267"/>
    </location>
</feature>
<dbReference type="PANTHER" id="PTHR43708:SF1">
    <property type="entry name" value="GALACTOSE_LACTOSE METABOLISM REGULATORY PROTEIN GAL80"/>
    <property type="match status" value="1"/>
</dbReference>
<name>A0A1Q5T3Z4_9EURO</name>
<dbReference type="Proteomes" id="UP000186955">
    <property type="component" value="Unassembled WGS sequence"/>
</dbReference>
<dbReference type="InterPro" id="IPR055080">
    <property type="entry name" value="Gal80p-like_C"/>
</dbReference>
<dbReference type="SUPFAM" id="SSF51735">
    <property type="entry name" value="NAD(P)-binding Rossmann-fold domains"/>
    <property type="match status" value="1"/>
</dbReference>
<dbReference type="STRING" id="1316194.A0A1Q5T3Z4"/>
<evidence type="ECO:0000259" key="1">
    <source>
        <dbReference type="Pfam" id="PF01408"/>
    </source>
</evidence>
<accession>A0A1Q5T3Z4</accession>
<sequence>MGPIRIGIIGLSPGSWAANAHLPYLQSPDSKFRIVAVCNSSVESAAKSVKELKLPGHVRTYGNVQSIADDKDIDLVVCATRVDRHYKSILPSLKAGKDVFVEWPLGGSLKEAKELLRVAKENNVKLTAVGLQGRFDASVETLKCILAEGRIGKVLSTTITSQGMIAGQTELESQTYLVDRGSGGSLLSIPALHLLDTVQEVVRIVKADGSVAKENVKKTTPDHVMIQGSLKSGAVLSAMIRGGAPFKGSPGLEWSIYGEKGEIRITGPSAFIEIVGTNSIQLHDFATDEIVELALKNGAFAEMGPINRNVARIYEAIAAGDKTVLCDFERAVKRHQFIEEIYGQNPGV</sequence>
<evidence type="ECO:0000313" key="3">
    <source>
        <dbReference type="EMBL" id="OKO94969.1"/>
    </source>
</evidence>
<dbReference type="EMBL" id="MNBE01000708">
    <property type="protein sequence ID" value="OKO94969.1"/>
    <property type="molecule type" value="Genomic_DNA"/>
</dbReference>
<protein>
    <submittedName>
        <fullName evidence="3">Galactose/lactose metabolism regulatory protein GAL80</fullName>
    </submittedName>
</protein>
<organism evidence="3 4">
    <name type="scientific">Penicillium subrubescens</name>
    <dbReference type="NCBI Taxonomy" id="1316194"/>
    <lineage>
        <taxon>Eukaryota</taxon>
        <taxon>Fungi</taxon>
        <taxon>Dikarya</taxon>
        <taxon>Ascomycota</taxon>
        <taxon>Pezizomycotina</taxon>
        <taxon>Eurotiomycetes</taxon>
        <taxon>Eurotiomycetidae</taxon>
        <taxon>Eurotiales</taxon>
        <taxon>Aspergillaceae</taxon>
        <taxon>Penicillium</taxon>
    </lineage>
</organism>
<dbReference type="InterPro" id="IPR000683">
    <property type="entry name" value="Gfo/Idh/MocA-like_OxRdtase_N"/>
</dbReference>
<dbReference type="AlphaFoldDB" id="A0A1Q5T3Z4"/>
<comment type="caution">
    <text evidence="3">The sequence shown here is derived from an EMBL/GenBank/DDBJ whole genome shotgun (WGS) entry which is preliminary data.</text>
</comment>
<dbReference type="Pfam" id="PF22685">
    <property type="entry name" value="Gal80p_C-like"/>
    <property type="match status" value="2"/>
</dbReference>
<evidence type="ECO:0000313" key="4">
    <source>
        <dbReference type="Proteomes" id="UP000186955"/>
    </source>
</evidence>
<dbReference type="PANTHER" id="PTHR43708">
    <property type="entry name" value="CONSERVED EXPRESSED OXIDOREDUCTASE (EUROFUNG)"/>
    <property type="match status" value="1"/>
</dbReference>
<dbReference type="InterPro" id="IPR036291">
    <property type="entry name" value="NAD(P)-bd_dom_sf"/>
</dbReference>
<dbReference type="Pfam" id="PF01408">
    <property type="entry name" value="GFO_IDH_MocA"/>
    <property type="match status" value="1"/>
</dbReference>
<keyword evidence="4" id="KW-1185">Reference proteome</keyword>
<feature type="domain" description="Gfo/Idh/MocA-like oxidoreductase N-terminal" evidence="1">
    <location>
        <begin position="4"/>
        <end position="127"/>
    </location>
</feature>
<reference evidence="3 4" key="1">
    <citation type="submission" date="2016-10" db="EMBL/GenBank/DDBJ databases">
        <title>Genome sequence of the ascomycete fungus Penicillium subrubescens.</title>
        <authorList>
            <person name="De Vries R.P."/>
            <person name="Peng M."/>
            <person name="Dilokpimol A."/>
            <person name="Hilden K."/>
            <person name="Makela M.R."/>
            <person name="Grigoriev I."/>
            <person name="Riley R."/>
            <person name="Granchi Z."/>
        </authorList>
    </citation>
    <scope>NUCLEOTIDE SEQUENCE [LARGE SCALE GENOMIC DNA]</scope>
    <source>
        <strain evidence="3 4">CBS 132785</strain>
    </source>
</reference>
<gene>
    <name evidence="3" type="ORF">PENSUB_11372</name>
</gene>
<evidence type="ECO:0000259" key="2">
    <source>
        <dbReference type="Pfam" id="PF22685"/>
    </source>
</evidence>
<dbReference type="Gene3D" id="3.40.50.720">
    <property type="entry name" value="NAD(P)-binding Rossmann-like Domain"/>
    <property type="match status" value="1"/>
</dbReference>
<dbReference type="GO" id="GO:0000166">
    <property type="term" value="F:nucleotide binding"/>
    <property type="evidence" value="ECO:0007669"/>
    <property type="project" value="InterPro"/>
</dbReference>
<dbReference type="SUPFAM" id="SSF55347">
    <property type="entry name" value="Glyceraldehyde-3-phosphate dehydrogenase-like, C-terminal domain"/>
    <property type="match status" value="1"/>
</dbReference>
<proteinExistence type="predicted"/>
<feature type="domain" description="Gal80p-like C-terminal" evidence="2">
    <location>
        <begin position="139"/>
        <end position="202"/>
    </location>
</feature>
<dbReference type="Gene3D" id="3.30.360.10">
    <property type="entry name" value="Dihydrodipicolinate Reductase, domain 2"/>
    <property type="match status" value="1"/>
</dbReference>